<protein>
    <recommendedName>
        <fullName evidence="1">Methyltransferase domain-containing protein</fullName>
    </recommendedName>
</protein>
<keyword evidence="3" id="KW-1185">Reference proteome</keyword>
<gene>
    <name evidence="2" type="ORF">AXF15_04385</name>
</gene>
<dbReference type="RefSeq" id="WP_066603819.1">
    <property type="nucleotide sequence ID" value="NZ_CP014230.1"/>
</dbReference>
<evidence type="ECO:0000313" key="3">
    <source>
        <dbReference type="Proteomes" id="UP000063964"/>
    </source>
</evidence>
<dbReference type="STRING" id="888061.AXF15_04385"/>
<dbReference type="OrthoDB" id="5450883at2"/>
<name>A0A0X8JPC5_9BACT</name>
<dbReference type="AlphaFoldDB" id="A0A0X8JPC5"/>
<dbReference type="InterPro" id="IPR041698">
    <property type="entry name" value="Methyltransf_25"/>
</dbReference>
<dbReference type="InterPro" id="IPR029063">
    <property type="entry name" value="SAM-dependent_MTases_sf"/>
</dbReference>
<evidence type="ECO:0000259" key="1">
    <source>
        <dbReference type="Pfam" id="PF13649"/>
    </source>
</evidence>
<dbReference type="KEGG" id="doa:AXF15_04385"/>
<feature type="domain" description="Methyltransferase" evidence="1">
    <location>
        <begin position="77"/>
        <end position="168"/>
    </location>
</feature>
<proteinExistence type="predicted"/>
<reference evidence="3" key="1">
    <citation type="submission" date="2016-02" db="EMBL/GenBank/DDBJ databases">
        <authorList>
            <person name="Holder M.E."/>
            <person name="Ajami N.J."/>
            <person name="Petrosino J.F."/>
        </authorList>
    </citation>
    <scope>NUCLEOTIDE SEQUENCE [LARGE SCALE GENOMIC DNA]</scope>
    <source>
        <strain evidence="3">DSM 12838</strain>
    </source>
</reference>
<evidence type="ECO:0000313" key="2">
    <source>
        <dbReference type="EMBL" id="AMD92423.1"/>
    </source>
</evidence>
<dbReference type="Proteomes" id="UP000063964">
    <property type="component" value="Chromosome"/>
</dbReference>
<dbReference type="EMBL" id="CP014230">
    <property type="protein sequence ID" value="AMD92423.1"/>
    <property type="molecule type" value="Genomic_DNA"/>
</dbReference>
<dbReference type="SUPFAM" id="SSF53335">
    <property type="entry name" value="S-adenosyl-L-methionine-dependent methyltransferases"/>
    <property type="match status" value="1"/>
</dbReference>
<accession>A0A0X8JPC5</accession>
<dbReference type="Gene3D" id="3.40.50.150">
    <property type="entry name" value="Vaccinia Virus protein VP39"/>
    <property type="match status" value="1"/>
</dbReference>
<organism evidence="2 3">
    <name type="scientific">Desulfomicrobium orale DSM 12838</name>
    <dbReference type="NCBI Taxonomy" id="888061"/>
    <lineage>
        <taxon>Bacteria</taxon>
        <taxon>Pseudomonadati</taxon>
        <taxon>Thermodesulfobacteriota</taxon>
        <taxon>Desulfovibrionia</taxon>
        <taxon>Desulfovibrionales</taxon>
        <taxon>Desulfomicrobiaceae</taxon>
        <taxon>Desulfomicrobium</taxon>
    </lineage>
</organism>
<dbReference type="CDD" id="cd02440">
    <property type="entry name" value="AdoMet_MTases"/>
    <property type="match status" value="1"/>
</dbReference>
<sequence>MSFKAGAELRERTENMDYQHLDWNQIWRTHHARKMLHERRGPGHWDKRAKDFTRAVARGDYVEQFLDICRILPGETVLDVGAAAGTLAVPLASRAASVTALEPSKVMRELLAERCRDGGIGNVRIVNGRWEDDWPALDIEAHDVTIASRSLIVDDLAMAVDKLRRHTRRRAYITTLVGDGPFDRGLIAGAGREFTPGLDYIVVLNYLRQIGIFAQLTFTTHHEARIFPTLDEAVEGLSWMVHDITAEEKIRLREYLDGALVRENGMLRLPTRPVRWAVLWWDEEGPCGQEA</sequence>
<dbReference type="Pfam" id="PF13649">
    <property type="entry name" value="Methyltransf_25"/>
    <property type="match status" value="1"/>
</dbReference>